<dbReference type="Gene3D" id="3.40.1190.10">
    <property type="entry name" value="Mur-like, catalytic domain"/>
    <property type="match status" value="1"/>
</dbReference>
<keyword evidence="7" id="KW-1185">Reference proteome</keyword>
<dbReference type="GO" id="GO:0008764">
    <property type="term" value="F:UDP-N-acetylmuramoylalanine-D-glutamate ligase activity"/>
    <property type="evidence" value="ECO:0007669"/>
    <property type="project" value="UniProtKB-EC"/>
</dbReference>
<evidence type="ECO:0000313" key="8">
    <source>
        <dbReference type="Proteomes" id="UP000246004"/>
    </source>
</evidence>
<evidence type="ECO:0000256" key="3">
    <source>
        <dbReference type="ARBA" id="ARBA00022840"/>
    </source>
</evidence>
<keyword evidence="1 6" id="KW-0436">Ligase</keyword>
<comment type="caution">
    <text evidence="5">The sequence shown here is derived from an EMBL/GenBank/DDBJ whole genome shotgun (WGS) entry which is preliminary data.</text>
</comment>
<reference evidence="6 8" key="1">
    <citation type="submission" date="2016-04" db="EMBL/GenBank/DDBJ databases">
        <title>Genome sequence of Methanosphaera cuniculi DSM 4103.</title>
        <authorList>
            <person name="Poehlein A."/>
            <person name="Seedorf H."/>
            <person name="Daniel R."/>
        </authorList>
    </citation>
    <scope>NUCLEOTIDE SEQUENCE [LARGE SCALE GENOMIC DNA]</scope>
    <source>
        <strain evidence="6 8">DSM 4103</strain>
    </source>
</reference>
<gene>
    <name evidence="6" type="primary">murD_1</name>
    <name evidence="5" type="ORF">ASJ82_07460</name>
    <name evidence="6" type="ORF">MSCUN_04240</name>
</gene>
<dbReference type="InterPro" id="IPR013221">
    <property type="entry name" value="Mur_ligase_cen"/>
</dbReference>
<dbReference type="PANTHER" id="PTHR43024">
    <property type="entry name" value="UDP-N-ACETYLMURAMOYL-TRIPEPTIDE--D-ALANYL-D-ALANINE LIGASE"/>
    <property type="match status" value="1"/>
</dbReference>
<dbReference type="OrthoDB" id="75106at2157"/>
<dbReference type="RefSeq" id="WP_095609116.1">
    <property type="nucleotide sequence ID" value="NZ_LMVN01000024.1"/>
</dbReference>
<dbReference type="SUPFAM" id="SSF53623">
    <property type="entry name" value="MurD-like peptide ligases, catalytic domain"/>
    <property type="match status" value="1"/>
</dbReference>
<organism evidence="5 7">
    <name type="scientific">Methanosphaera cuniculi</name>
    <dbReference type="NCBI Taxonomy" id="1077256"/>
    <lineage>
        <taxon>Archaea</taxon>
        <taxon>Methanobacteriati</taxon>
        <taxon>Methanobacteriota</taxon>
        <taxon>Methanomada group</taxon>
        <taxon>Methanobacteria</taxon>
        <taxon>Methanobacteriales</taxon>
        <taxon>Methanobacteriaceae</taxon>
        <taxon>Methanosphaera</taxon>
    </lineage>
</organism>
<proteinExistence type="predicted"/>
<dbReference type="Proteomes" id="UP000246004">
    <property type="component" value="Unassembled WGS sequence"/>
</dbReference>
<dbReference type="InterPro" id="IPR036565">
    <property type="entry name" value="Mur-like_cat_sf"/>
</dbReference>
<evidence type="ECO:0000256" key="2">
    <source>
        <dbReference type="ARBA" id="ARBA00022741"/>
    </source>
</evidence>
<accession>A0A2A2HC93</accession>
<name>A0A2A2HC93_9EURY</name>
<dbReference type="GO" id="GO:0005524">
    <property type="term" value="F:ATP binding"/>
    <property type="evidence" value="ECO:0007669"/>
    <property type="project" value="UniProtKB-KW"/>
</dbReference>
<evidence type="ECO:0000256" key="1">
    <source>
        <dbReference type="ARBA" id="ARBA00022598"/>
    </source>
</evidence>
<protein>
    <submittedName>
        <fullName evidence="6">UDP-N-acetylmuramoylalanine--D-glutamate ligase</fullName>
        <ecNumber evidence="6">6.3.2.9</ecNumber>
    </submittedName>
</protein>
<reference evidence="5 7" key="2">
    <citation type="journal article" date="2017" name="BMC Genomics">
        <title>Genomic analysis of methanogenic archaea reveals a shift towards energy conservation.</title>
        <authorList>
            <person name="Gilmore S.P."/>
            <person name="Henske J.K."/>
            <person name="Sexton J.A."/>
            <person name="Solomon K.V."/>
            <person name="Seppala S."/>
            <person name="Yoo J.I."/>
            <person name="Huyett L.M."/>
            <person name="Pressman A."/>
            <person name="Cogan J.Z."/>
            <person name="Kivenson V."/>
            <person name="Peng X."/>
            <person name="Tan Y."/>
            <person name="Valentine D.L."/>
            <person name="O'Malley M.A."/>
        </authorList>
    </citation>
    <scope>NUCLEOTIDE SEQUENCE [LARGE SCALE GENOMIC DNA]</scope>
    <source>
        <strain evidence="5 7">1R-7</strain>
    </source>
</reference>
<dbReference type="AlphaFoldDB" id="A0A2A2HC93"/>
<evidence type="ECO:0000313" key="6">
    <source>
        <dbReference type="EMBL" id="PWL08711.1"/>
    </source>
</evidence>
<dbReference type="Proteomes" id="UP000217528">
    <property type="component" value="Unassembled WGS sequence"/>
</dbReference>
<evidence type="ECO:0000313" key="5">
    <source>
        <dbReference type="EMBL" id="PAV06940.1"/>
    </source>
</evidence>
<dbReference type="EMBL" id="LMVN01000024">
    <property type="protein sequence ID" value="PAV06940.1"/>
    <property type="molecule type" value="Genomic_DNA"/>
</dbReference>
<keyword evidence="2" id="KW-0547">Nucleotide-binding</keyword>
<feature type="domain" description="Mur ligase central" evidence="4">
    <location>
        <begin position="60"/>
        <end position="202"/>
    </location>
</feature>
<keyword evidence="3" id="KW-0067">ATP-binding</keyword>
<dbReference type="Pfam" id="PF08245">
    <property type="entry name" value="Mur_ligase_M"/>
    <property type="match status" value="1"/>
</dbReference>
<dbReference type="InterPro" id="IPR051046">
    <property type="entry name" value="MurCDEF_CellWall_CoF430Synth"/>
</dbReference>
<sequence>MAKTLKYKIAKSIGKLTYKGLKYLPTGGKAYPGYMYLKINGVDNLNTLVNDQIKIGSILITGTNGKTTTTTMIIDLFSRDFNVTKSVDNNTIYALTTALLSKSADIGIFEYGIRDIKHGQPHIVQKQVQPMCVVYTNISREHTQVLGVKNSFKDYIKAKTLLSKDMQDGIVIVNADDPNTTYIGNNKEDNCTVIYYGFDVDNISDKSIGEVLCPNCDKPLTYTHNFMNQRGIYECDCGFKRPEPDIKVTHIDITDTQMNITIEGNVYNVNTQSKIPINVDLTLPHLEYITYTTF</sequence>
<dbReference type="EMBL" id="LWMS01000010">
    <property type="protein sequence ID" value="PWL08711.1"/>
    <property type="molecule type" value="Genomic_DNA"/>
</dbReference>
<dbReference type="EC" id="6.3.2.9" evidence="6"/>
<evidence type="ECO:0000313" key="7">
    <source>
        <dbReference type="Proteomes" id="UP000217528"/>
    </source>
</evidence>
<evidence type="ECO:0000259" key="4">
    <source>
        <dbReference type="Pfam" id="PF08245"/>
    </source>
</evidence>
<dbReference type="PANTHER" id="PTHR43024:SF1">
    <property type="entry name" value="UDP-N-ACETYLMURAMOYL-TRIPEPTIDE--D-ALANYL-D-ALANINE LIGASE"/>
    <property type="match status" value="1"/>
</dbReference>